<accession>A0ABX1BGN0</accession>
<evidence type="ECO:0000313" key="2">
    <source>
        <dbReference type="EMBL" id="NJP96047.1"/>
    </source>
</evidence>
<name>A0ABX1BGN0_9ACTN</name>
<dbReference type="RefSeq" id="WP_168017678.1">
    <property type="nucleotide sequence ID" value="NZ_JAATEP010000044.1"/>
</dbReference>
<sequence length="54" mass="5731">MLEIWENPVTPTKDRPGVAWGFKGQLTNGPVKPCEIVDDPTADDIGDATPPPGS</sequence>
<proteinExistence type="predicted"/>
<feature type="region of interest" description="Disordered" evidence="1">
    <location>
        <begin position="31"/>
        <end position="54"/>
    </location>
</feature>
<evidence type="ECO:0000313" key="3">
    <source>
        <dbReference type="Proteomes" id="UP000696294"/>
    </source>
</evidence>
<gene>
    <name evidence="2" type="ORF">HCN51_42565</name>
</gene>
<organism evidence="2 3">
    <name type="scientific">Nonomuraea composti</name>
    <dbReference type="NCBI Taxonomy" id="2720023"/>
    <lineage>
        <taxon>Bacteria</taxon>
        <taxon>Bacillati</taxon>
        <taxon>Actinomycetota</taxon>
        <taxon>Actinomycetes</taxon>
        <taxon>Streptosporangiales</taxon>
        <taxon>Streptosporangiaceae</taxon>
        <taxon>Nonomuraea</taxon>
    </lineage>
</organism>
<dbReference type="Proteomes" id="UP000696294">
    <property type="component" value="Unassembled WGS sequence"/>
</dbReference>
<reference evidence="2 3" key="1">
    <citation type="submission" date="2020-03" db="EMBL/GenBank/DDBJ databases">
        <title>WGS of actinomycetes isolated from Thailand.</title>
        <authorList>
            <person name="Thawai C."/>
        </authorList>
    </citation>
    <scope>NUCLEOTIDE SEQUENCE [LARGE SCALE GENOMIC DNA]</scope>
    <source>
        <strain evidence="2 3">FMUSA5-5</strain>
    </source>
</reference>
<comment type="caution">
    <text evidence="2">The sequence shown here is derived from an EMBL/GenBank/DDBJ whole genome shotgun (WGS) entry which is preliminary data.</text>
</comment>
<dbReference type="EMBL" id="JAATEP010000044">
    <property type="protein sequence ID" value="NJP96047.1"/>
    <property type="molecule type" value="Genomic_DNA"/>
</dbReference>
<keyword evidence="3" id="KW-1185">Reference proteome</keyword>
<evidence type="ECO:0000256" key="1">
    <source>
        <dbReference type="SAM" id="MobiDB-lite"/>
    </source>
</evidence>
<feature type="compositionally biased region" description="Acidic residues" evidence="1">
    <location>
        <begin position="36"/>
        <end position="46"/>
    </location>
</feature>
<protein>
    <submittedName>
        <fullName evidence="2">Uncharacterized protein</fullName>
    </submittedName>
</protein>